<dbReference type="Proteomes" id="UP000501690">
    <property type="component" value="Linkage Group LG5"/>
</dbReference>
<keyword evidence="2" id="KW-1185">Reference proteome</keyword>
<protein>
    <submittedName>
        <fullName evidence="1">Uncharacterized protein</fullName>
    </submittedName>
</protein>
<dbReference type="AlphaFoldDB" id="A0A4D6LUZ5"/>
<organism evidence="1 2">
    <name type="scientific">Vigna unguiculata</name>
    <name type="common">Cowpea</name>
    <dbReference type="NCBI Taxonomy" id="3917"/>
    <lineage>
        <taxon>Eukaryota</taxon>
        <taxon>Viridiplantae</taxon>
        <taxon>Streptophyta</taxon>
        <taxon>Embryophyta</taxon>
        <taxon>Tracheophyta</taxon>
        <taxon>Spermatophyta</taxon>
        <taxon>Magnoliopsida</taxon>
        <taxon>eudicotyledons</taxon>
        <taxon>Gunneridae</taxon>
        <taxon>Pentapetalae</taxon>
        <taxon>rosids</taxon>
        <taxon>fabids</taxon>
        <taxon>Fabales</taxon>
        <taxon>Fabaceae</taxon>
        <taxon>Papilionoideae</taxon>
        <taxon>50 kb inversion clade</taxon>
        <taxon>NPAAA clade</taxon>
        <taxon>indigoferoid/millettioid clade</taxon>
        <taxon>Phaseoleae</taxon>
        <taxon>Vigna</taxon>
    </lineage>
</organism>
<dbReference type="EMBL" id="CP039349">
    <property type="protein sequence ID" value="QCD92260.1"/>
    <property type="molecule type" value="Genomic_DNA"/>
</dbReference>
<accession>A0A4D6LUZ5</accession>
<sequence length="102" mass="11656">MVVSIYSTVARESHVMFLQRRDSWWLPEVRGRSGSQDRATVYGSERVAAAWFRIDVARGGLTSRWLPVWLHYGGVAQRRKNQFAILVRAEKMNSAGFANLES</sequence>
<reference evidence="1 2" key="1">
    <citation type="submission" date="2019-04" db="EMBL/GenBank/DDBJ databases">
        <title>An improved genome assembly and genetic linkage map for asparagus bean, Vigna unguiculata ssp. sesquipedialis.</title>
        <authorList>
            <person name="Xia Q."/>
            <person name="Zhang R."/>
            <person name="Dong Y."/>
        </authorList>
    </citation>
    <scope>NUCLEOTIDE SEQUENCE [LARGE SCALE GENOMIC DNA]</scope>
    <source>
        <tissue evidence="1">Leaf</tissue>
    </source>
</reference>
<name>A0A4D6LUZ5_VIGUN</name>
<proteinExistence type="predicted"/>
<evidence type="ECO:0000313" key="2">
    <source>
        <dbReference type="Proteomes" id="UP000501690"/>
    </source>
</evidence>
<gene>
    <name evidence="1" type="ORF">DEO72_LG5g322</name>
</gene>
<evidence type="ECO:0000313" key="1">
    <source>
        <dbReference type="EMBL" id="QCD92260.1"/>
    </source>
</evidence>